<reference evidence="1 2" key="1">
    <citation type="journal article" date="2022" name="Plant J.">
        <title>Chromosome-level genome of Camellia lanceoleosa provides a valuable resource for understanding genome evolution and self-incompatibility.</title>
        <authorList>
            <person name="Gong W."/>
            <person name="Xiao S."/>
            <person name="Wang L."/>
            <person name="Liao Z."/>
            <person name="Chang Y."/>
            <person name="Mo W."/>
            <person name="Hu G."/>
            <person name="Li W."/>
            <person name="Zhao G."/>
            <person name="Zhu H."/>
            <person name="Hu X."/>
            <person name="Ji K."/>
            <person name="Xiang X."/>
            <person name="Song Q."/>
            <person name="Yuan D."/>
            <person name="Jin S."/>
            <person name="Zhang L."/>
        </authorList>
    </citation>
    <scope>NUCLEOTIDE SEQUENCE [LARGE SCALE GENOMIC DNA]</scope>
    <source>
        <strain evidence="1">SQ_2022a</strain>
    </source>
</reference>
<name>A0ACC0G3W7_9ERIC</name>
<comment type="caution">
    <text evidence="1">The sequence shown here is derived from an EMBL/GenBank/DDBJ whole genome shotgun (WGS) entry which is preliminary data.</text>
</comment>
<accession>A0ACC0G3W7</accession>
<keyword evidence="2" id="KW-1185">Reference proteome</keyword>
<proteinExistence type="predicted"/>
<gene>
    <name evidence="1" type="ORF">LOK49_LG11G00468</name>
</gene>
<sequence>MISSWQRRRAARHAGKNRDTEKSISESIPKPRIPVISSFEVSEILAGVAAARRRGDGEGCLELVAKIKALVKESERNRRSMVAKGAGSALSETFEAFSEGSFDRNNVALEEILSALTLMFPLDEEAKSRLSSSASLDCIVRLLKLGDLSARRNGLLVLREIVSSSQQKIEALAEIEGTTDALLKSITNPICPATTKTSLMIIYYMVSSLSPSRSTIDIRARFVEMGMVPLLLEMLVDAERSTCERALGILDGLCSYDKGSKEAYHHAITMPVLVKKILRVSDLATEFSVSILWKLIKVEDREKGGVLFEALEVGAFQKLLLLLQVGCGEKTKEKASDLLKLLNLHRDRLECIDSMDFKGLKRTF</sequence>
<protein>
    <submittedName>
        <fullName evidence="1">U-box domain-containing protein 21</fullName>
    </submittedName>
</protein>
<evidence type="ECO:0000313" key="1">
    <source>
        <dbReference type="EMBL" id="KAI7994296.1"/>
    </source>
</evidence>
<evidence type="ECO:0000313" key="2">
    <source>
        <dbReference type="Proteomes" id="UP001060215"/>
    </source>
</evidence>
<dbReference type="Proteomes" id="UP001060215">
    <property type="component" value="Chromosome 12"/>
</dbReference>
<dbReference type="EMBL" id="CM045769">
    <property type="protein sequence ID" value="KAI7994296.1"/>
    <property type="molecule type" value="Genomic_DNA"/>
</dbReference>
<organism evidence="1 2">
    <name type="scientific">Camellia lanceoleosa</name>
    <dbReference type="NCBI Taxonomy" id="1840588"/>
    <lineage>
        <taxon>Eukaryota</taxon>
        <taxon>Viridiplantae</taxon>
        <taxon>Streptophyta</taxon>
        <taxon>Embryophyta</taxon>
        <taxon>Tracheophyta</taxon>
        <taxon>Spermatophyta</taxon>
        <taxon>Magnoliopsida</taxon>
        <taxon>eudicotyledons</taxon>
        <taxon>Gunneridae</taxon>
        <taxon>Pentapetalae</taxon>
        <taxon>asterids</taxon>
        <taxon>Ericales</taxon>
        <taxon>Theaceae</taxon>
        <taxon>Camellia</taxon>
    </lineage>
</organism>